<name>A0ABS6IJD2_9HYPH</name>
<gene>
    <name evidence="1" type="ORF">KQ910_13105</name>
</gene>
<evidence type="ECO:0000313" key="2">
    <source>
        <dbReference type="Proteomes" id="UP000727907"/>
    </source>
</evidence>
<accession>A0ABS6IJD2</accession>
<dbReference type="EMBL" id="JAHOPB010000001">
    <property type="protein sequence ID" value="MBU8874707.1"/>
    <property type="molecule type" value="Genomic_DNA"/>
</dbReference>
<sequence length="105" mass="12068">MDEFFASAWWGGSACGLKISAADRNRFLKREWGSVDLLIPDEPHPTPVNIDKPSMWEGTCRELIHIKIKSWFVRSGKFPWPMGKPPRVRLLHSGPRSFTLSFLED</sequence>
<keyword evidence="2" id="KW-1185">Reference proteome</keyword>
<dbReference type="Proteomes" id="UP000727907">
    <property type="component" value="Unassembled WGS sequence"/>
</dbReference>
<comment type="caution">
    <text evidence="1">The sequence shown here is derived from an EMBL/GenBank/DDBJ whole genome shotgun (WGS) entry which is preliminary data.</text>
</comment>
<dbReference type="RefSeq" id="WP_216960685.1">
    <property type="nucleotide sequence ID" value="NZ_JAHOPB010000001.1"/>
</dbReference>
<organism evidence="1 2">
    <name type="scientific">Reyranella humidisoli</name>
    <dbReference type="NCBI Taxonomy" id="2849149"/>
    <lineage>
        <taxon>Bacteria</taxon>
        <taxon>Pseudomonadati</taxon>
        <taxon>Pseudomonadota</taxon>
        <taxon>Alphaproteobacteria</taxon>
        <taxon>Hyphomicrobiales</taxon>
        <taxon>Reyranellaceae</taxon>
        <taxon>Reyranella</taxon>
    </lineage>
</organism>
<proteinExistence type="predicted"/>
<evidence type="ECO:0000313" key="1">
    <source>
        <dbReference type="EMBL" id="MBU8874707.1"/>
    </source>
</evidence>
<protein>
    <submittedName>
        <fullName evidence="1">Uncharacterized protein</fullName>
    </submittedName>
</protein>
<reference evidence="1 2" key="1">
    <citation type="submission" date="2021-06" db="EMBL/GenBank/DDBJ databases">
        <authorList>
            <person name="Lee D.H."/>
        </authorList>
    </citation>
    <scope>NUCLEOTIDE SEQUENCE [LARGE SCALE GENOMIC DNA]</scope>
    <source>
        <strain evidence="1 2">MMS21-HV4-11</strain>
    </source>
</reference>